<keyword evidence="5" id="KW-1015">Disulfide bond</keyword>
<evidence type="ECO:0000313" key="10">
    <source>
        <dbReference type="Proteomes" id="UP000005408"/>
    </source>
</evidence>
<evidence type="ECO:0000256" key="3">
    <source>
        <dbReference type="ARBA" id="ARBA00022525"/>
    </source>
</evidence>
<dbReference type="AlphaFoldDB" id="A0A8W8HVS2"/>
<comment type="similarity">
    <text evidence="2">Belongs to the isthmin family.</text>
</comment>
<keyword evidence="7" id="KW-1133">Transmembrane helix</keyword>
<dbReference type="GO" id="GO:0005576">
    <property type="term" value="C:extracellular region"/>
    <property type="evidence" value="ECO:0007669"/>
    <property type="project" value="UniProtKB-SubCell"/>
</dbReference>
<dbReference type="SMART" id="SM00209">
    <property type="entry name" value="TSP1"/>
    <property type="match status" value="1"/>
</dbReference>
<dbReference type="Pfam" id="PF00090">
    <property type="entry name" value="TSP_1"/>
    <property type="match status" value="1"/>
</dbReference>
<evidence type="ECO:0000256" key="2">
    <source>
        <dbReference type="ARBA" id="ARBA00010198"/>
    </source>
</evidence>
<accession>A0A8W8HVS2</accession>
<dbReference type="PANTHER" id="PTHR10239">
    <property type="entry name" value="ISTHMIN-2"/>
    <property type="match status" value="1"/>
</dbReference>
<evidence type="ECO:0000259" key="8">
    <source>
        <dbReference type="PROSITE" id="PS50856"/>
    </source>
</evidence>
<comment type="subcellular location">
    <subcellularLocation>
        <location evidence="1">Secreted</location>
    </subcellularLocation>
</comment>
<dbReference type="PROSITE" id="PS50092">
    <property type="entry name" value="TSP1"/>
    <property type="match status" value="1"/>
</dbReference>
<feature type="domain" description="AMOP" evidence="8">
    <location>
        <begin position="306"/>
        <end position="466"/>
    </location>
</feature>
<dbReference type="InterPro" id="IPR036383">
    <property type="entry name" value="TSP1_rpt_sf"/>
</dbReference>
<dbReference type="Pfam" id="PF03782">
    <property type="entry name" value="AMOP"/>
    <property type="match status" value="1"/>
</dbReference>
<dbReference type="EnsemblMetazoa" id="G11284.1">
    <property type="protein sequence ID" value="G11284.1:cds"/>
    <property type="gene ID" value="G11284"/>
</dbReference>
<evidence type="ECO:0000313" key="9">
    <source>
        <dbReference type="EnsemblMetazoa" id="G11284.1:cds"/>
    </source>
</evidence>
<dbReference type="PANTHER" id="PTHR10239:SF29">
    <property type="entry name" value="AMOP DOMAIN-CONTAINING PROTEIN"/>
    <property type="match status" value="1"/>
</dbReference>
<dbReference type="InterPro" id="IPR000884">
    <property type="entry name" value="TSP1_rpt"/>
</dbReference>
<name>A0A8W8HVS2_MAGGI</name>
<protein>
    <recommendedName>
        <fullName evidence="8">AMOP domain-containing protein</fullName>
    </recommendedName>
</protein>
<evidence type="ECO:0000256" key="1">
    <source>
        <dbReference type="ARBA" id="ARBA00004613"/>
    </source>
</evidence>
<dbReference type="PROSITE" id="PS50856">
    <property type="entry name" value="AMOP"/>
    <property type="match status" value="1"/>
</dbReference>
<keyword evidence="4" id="KW-0732">Signal</keyword>
<evidence type="ECO:0000256" key="4">
    <source>
        <dbReference type="ARBA" id="ARBA00022729"/>
    </source>
</evidence>
<reference evidence="9" key="1">
    <citation type="submission" date="2022-08" db="UniProtKB">
        <authorList>
            <consortium name="EnsemblMetazoa"/>
        </authorList>
    </citation>
    <scope>IDENTIFICATION</scope>
    <source>
        <strain evidence="9">05x7-T-G4-1.051#20</strain>
    </source>
</reference>
<feature type="region of interest" description="Disordered" evidence="6">
    <location>
        <begin position="120"/>
        <end position="170"/>
    </location>
</feature>
<evidence type="ECO:0000256" key="7">
    <source>
        <dbReference type="SAM" id="Phobius"/>
    </source>
</evidence>
<dbReference type="SUPFAM" id="SSF82895">
    <property type="entry name" value="TSP-1 type 1 repeat"/>
    <property type="match status" value="1"/>
</dbReference>
<keyword evidence="7" id="KW-0812">Transmembrane</keyword>
<keyword evidence="10" id="KW-1185">Reference proteome</keyword>
<sequence length="478" mass="54710">MGSLDVTSGVVGLPRRSENDHPDVSENLHTENPRSDKNKNRFLLIMEKVNMVFLIVLVCYLSWTIPATFGLFDPPSAASSSTILQNDNTSLLNQTDSLIVDKSIADKVIQGFFDFNNDSKSSSFPPKHSKKWKAARRRRLKKKKNSSKRRLRKKNKQRRKNKSLKRRKGRILHKLKPITIRQIIEMVAQEALTKTSGSYNYNQLEAEILGTKFPTKSSQVSSTESSVKLQIDVASSNEWSPWNPCSVTCGMGQQERSRDCGSACREMETQACYGKPCYDDGIRKKKKFSWEYQNVIPDSTLRPKDFINPEKDVCKRWMSCNKDTIASYLKRAALPSCPCLYPLHLNYNPKVWDPQTKQHFNWLEVDLKSEGLYAYKPSAKFCIRSKLYKGVQTLASQMCCYDNEFKLITRGKGAGTPNLISPEMSPELHHKLDINPWIICKGDWSRYNQILPPDNGQNCSTNPDDNVILQQRIDSENY</sequence>
<dbReference type="OrthoDB" id="9930623at2759"/>
<evidence type="ECO:0000256" key="6">
    <source>
        <dbReference type="SAM" id="MobiDB-lite"/>
    </source>
</evidence>
<proteinExistence type="inferred from homology"/>
<dbReference type="OMA" id="CTEVESM"/>
<keyword evidence="3" id="KW-0964">Secreted</keyword>
<evidence type="ECO:0000256" key="5">
    <source>
        <dbReference type="ARBA" id="ARBA00023157"/>
    </source>
</evidence>
<feature type="compositionally biased region" description="Basic and acidic residues" evidence="6">
    <location>
        <begin position="15"/>
        <end position="33"/>
    </location>
</feature>
<dbReference type="InterPro" id="IPR051867">
    <property type="entry name" value="Angio_Inhib/Adhesion_GPCR"/>
</dbReference>
<organism evidence="9 10">
    <name type="scientific">Magallana gigas</name>
    <name type="common">Pacific oyster</name>
    <name type="synonym">Crassostrea gigas</name>
    <dbReference type="NCBI Taxonomy" id="29159"/>
    <lineage>
        <taxon>Eukaryota</taxon>
        <taxon>Metazoa</taxon>
        <taxon>Spiralia</taxon>
        <taxon>Lophotrochozoa</taxon>
        <taxon>Mollusca</taxon>
        <taxon>Bivalvia</taxon>
        <taxon>Autobranchia</taxon>
        <taxon>Pteriomorphia</taxon>
        <taxon>Ostreida</taxon>
        <taxon>Ostreoidea</taxon>
        <taxon>Ostreidae</taxon>
        <taxon>Magallana</taxon>
    </lineage>
</organism>
<dbReference type="Proteomes" id="UP000005408">
    <property type="component" value="Unassembled WGS sequence"/>
</dbReference>
<keyword evidence="7" id="KW-0472">Membrane</keyword>
<dbReference type="Gene3D" id="2.20.100.10">
    <property type="entry name" value="Thrombospondin type-1 (TSP1) repeat"/>
    <property type="match status" value="1"/>
</dbReference>
<feature type="region of interest" description="Disordered" evidence="6">
    <location>
        <begin position="1"/>
        <end position="33"/>
    </location>
</feature>
<feature type="compositionally biased region" description="Basic residues" evidence="6">
    <location>
        <begin position="127"/>
        <end position="170"/>
    </location>
</feature>
<dbReference type="InterPro" id="IPR005533">
    <property type="entry name" value="AMOP_dom"/>
</dbReference>
<dbReference type="SMART" id="SM00723">
    <property type="entry name" value="AMOP"/>
    <property type="match status" value="1"/>
</dbReference>
<feature type="transmembrane region" description="Helical" evidence="7">
    <location>
        <begin position="49"/>
        <end position="72"/>
    </location>
</feature>